<evidence type="ECO:0000256" key="4">
    <source>
        <dbReference type="ARBA" id="ARBA00022475"/>
    </source>
</evidence>
<name>A0ABS2MQD6_9FIRM</name>
<dbReference type="Pfam" id="PF02699">
    <property type="entry name" value="YajC"/>
    <property type="match status" value="1"/>
</dbReference>
<dbReference type="PANTHER" id="PTHR33909:SF1">
    <property type="entry name" value="SEC TRANSLOCON ACCESSORY COMPLEX SUBUNIT YAJC"/>
    <property type="match status" value="1"/>
</dbReference>
<dbReference type="Proteomes" id="UP000767854">
    <property type="component" value="Unassembled WGS sequence"/>
</dbReference>
<evidence type="ECO:0000313" key="12">
    <source>
        <dbReference type="Proteomes" id="UP000767854"/>
    </source>
</evidence>
<evidence type="ECO:0000256" key="7">
    <source>
        <dbReference type="ARBA" id="ARBA00022989"/>
    </source>
</evidence>
<dbReference type="PANTHER" id="PTHR33909">
    <property type="entry name" value="SEC TRANSLOCON ACCESSORY COMPLEX SUBUNIT YAJC"/>
    <property type="match status" value="1"/>
</dbReference>
<keyword evidence="4" id="KW-1003">Cell membrane</keyword>
<evidence type="ECO:0000256" key="6">
    <source>
        <dbReference type="ARBA" id="ARBA00022927"/>
    </source>
</evidence>
<evidence type="ECO:0000256" key="10">
    <source>
        <dbReference type="SAM" id="Phobius"/>
    </source>
</evidence>
<keyword evidence="9 10" id="KW-0472">Membrane</keyword>
<keyword evidence="3" id="KW-0813">Transport</keyword>
<dbReference type="NCBIfam" id="TIGR00739">
    <property type="entry name" value="yajC"/>
    <property type="match status" value="1"/>
</dbReference>
<feature type="transmembrane region" description="Helical" evidence="10">
    <location>
        <begin position="6"/>
        <end position="23"/>
    </location>
</feature>
<evidence type="ECO:0000313" key="11">
    <source>
        <dbReference type="EMBL" id="MBM7561624.1"/>
    </source>
</evidence>
<reference evidence="11 12" key="1">
    <citation type="submission" date="2021-01" db="EMBL/GenBank/DDBJ databases">
        <title>Genomic Encyclopedia of Type Strains, Phase IV (KMG-IV): sequencing the most valuable type-strain genomes for metagenomic binning, comparative biology and taxonomic classification.</title>
        <authorList>
            <person name="Goeker M."/>
        </authorList>
    </citation>
    <scope>NUCLEOTIDE SEQUENCE [LARGE SCALE GENOMIC DNA]</scope>
    <source>
        <strain evidence="11 12">DSM 24436</strain>
    </source>
</reference>
<evidence type="ECO:0000256" key="3">
    <source>
        <dbReference type="ARBA" id="ARBA00022448"/>
    </source>
</evidence>
<evidence type="ECO:0000256" key="1">
    <source>
        <dbReference type="ARBA" id="ARBA00004162"/>
    </source>
</evidence>
<accession>A0ABS2MQD6</accession>
<dbReference type="EMBL" id="JAFBDT010000006">
    <property type="protein sequence ID" value="MBM7561624.1"/>
    <property type="molecule type" value="Genomic_DNA"/>
</dbReference>
<keyword evidence="7 10" id="KW-1133">Transmembrane helix</keyword>
<keyword evidence="8" id="KW-0811">Translocation</keyword>
<evidence type="ECO:0000256" key="5">
    <source>
        <dbReference type="ARBA" id="ARBA00022692"/>
    </source>
</evidence>
<evidence type="ECO:0000256" key="2">
    <source>
        <dbReference type="ARBA" id="ARBA00006742"/>
    </source>
</evidence>
<comment type="similarity">
    <text evidence="2">Belongs to the YajC family.</text>
</comment>
<keyword evidence="12" id="KW-1185">Reference proteome</keyword>
<dbReference type="RefSeq" id="WP_204663303.1">
    <property type="nucleotide sequence ID" value="NZ_JAFBDT010000006.1"/>
</dbReference>
<evidence type="ECO:0000256" key="8">
    <source>
        <dbReference type="ARBA" id="ARBA00023010"/>
    </source>
</evidence>
<sequence>MESTFGLILYMGFFFALMYFLLVRPQKKKTKQLNELRSSVRSGDTVVTIGGIVGKVLNVKEDDFVLEVGAARTKLTFKKWAISAVEKSETEVVDPAVAE</sequence>
<proteinExistence type="inferred from homology"/>
<organism evidence="11 12">
    <name type="scientific">Fusibacter tunisiensis</name>
    <dbReference type="NCBI Taxonomy" id="1008308"/>
    <lineage>
        <taxon>Bacteria</taxon>
        <taxon>Bacillati</taxon>
        <taxon>Bacillota</taxon>
        <taxon>Clostridia</taxon>
        <taxon>Eubacteriales</taxon>
        <taxon>Eubacteriales Family XII. Incertae Sedis</taxon>
        <taxon>Fusibacter</taxon>
    </lineage>
</organism>
<keyword evidence="6" id="KW-0653">Protein transport</keyword>
<protein>
    <submittedName>
        <fullName evidence="11">Preprotein translocase subunit YajC</fullName>
    </submittedName>
</protein>
<gene>
    <name evidence="11" type="ORF">JOC49_001144</name>
</gene>
<dbReference type="PRINTS" id="PR01853">
    <property type="entry name" value="YAJCTRNLCASE"/>
</dbReference>
<evidence type="ECO:0000256" key="9">
    <source>
        <dbReference type="ARBA" id="ARBA00023136"/>
    </source>
</evidence>
<dbReference type="InterPro" id="IPR003849">
    <property type="entry name" value="Preprotein_translocase_YajC"/>
</dbReference>
<comment type="caution">
    <text evidence="11">The sequence shown here is derived from an EMBL/GenBank/DDBJ whole genome shotgun (WGS) entry which is preliminary data.</text>
</comment>
<keyword evidence="5 10" id="KW-0812">Transmembrane</keyword>
<comment type="subcellular location">
    <subcellularLocation>
        <location evidence="1">Cell membrane</location>
        <topology evidence="1">Single-pass membrane protein</topology>
    </subcellularLocation>
</comment>
<dbReference type="SMART" id="SM01323">
    <property type="entry name" value="YajC"/>
    <property type="match status" value="1"/>
</dbReference>